<dbReference type="Proteomes" id="UP001232973">
    <property type="component" value="Unassembled WGS sequence"/>
</dbReference>
<keyword evidence="2" id="KW-0812">Transmembrane</keyword>
<feature type="transmembrane region" description="Helical" evidence="2">
    <location>
        <begin position="106"/>
        <end position="131"/>
    </location>
</feature>
<name>A0ABT9XHQ3_9BACL</name>
<evidence type="ECO:0000256" key="2">
    <source>
        <dbReference type="SAM" id="Phobius"/>
    </source>
</evidence>
<comment type="caution">
    <text evidence="3">The sequence shown here is derived from an EMBL/GenBank/DDBJ whole genome shotgun (WGS) entry which is preliminary data.</text>
</comment>
<reference evidence="3 4" key="1">
    <citation type="submission" date="2023-07" db="EMBL/GenBank/DDBJ databases">
        <title>Genomic Encyclopedia of Type Strains, Phase IV (KMG-IV): sequencing the most valuable type-strain genomes for metagenomic binning, comparative biology and taxonomic classification.</title>
        <authorList>
            <person name="Goeker M."/>
        </authorList>
    </citation>
    <scope>NUCLEOTIDE SEQUENCE [LARGE SCALE GENOMIC DNA]</scope>
    <source>
        <strain evidence="3 4">DSM 4006</strain>
    </source>
</reference>
<keyword evidence="4" id="KW-1185">Reference proteome</keyword>
<keyword evidence="2" id="KW-0472">Membrane</keyword>
<sequence>MDWTPENEARMGEQTTEGQPASVPEQEPSPAQVQTGSGSPSQPHPQVGDVTQPPADGKAVASLITGIASLVLWWIPFLGFGAGAAAIVLGSITLAKKQPGKGMSIAGVICGGVGVLGTVLFWAVIVVVLILGTNSPNLNGTPLNTVTL</sequence>
<evidence type="ECO:0000313" key="4">
    <source>
        <dbReference type="Proteomes" id="UP001232973"/>
    </source>
</evidence>
<feature type="compositionally biased region" description="Polar residues" evidence="1">
    <location>
        <begin position="29"/>
        <end position="41"/>
    </location>
</feature>
<evidence type="ECO:0008006" key="5">
    <source>
        <dbReference type="Google" id="ProtNLM"/>
    </source>
</evidence>
<feature type="transmembrane region" description="Helical" evidence="2">
    <location>
        <begin position="71"/>
        <end position="94"/>
    </location>
</feature>
<protein>
    <recommendedName>
        <fullName evidence="5">DUF4190 domain-containing protein</fullName>
    </recommendedName>
</protein>
<accession>A0ABT9XHQ3</accession>
<proteinExistence type="predicted"/>
<keyword evidence="2" id="KW-1133">Transmembrane helix</keyword>
<organism evidence="3 4">
    <name type="scientific">Alicyclobacillus cycloheptanicus</name>
    <dbReference type="NCBI Taxonomy" id="1457"/>
    <lineage>
        <taxon>Bacteria</taxon>
        <taxon>Bacillati</taxon>
        <taxon>Bacillota</taxon>
        <taxon>Bacilli</taxon>
        <taxon>Bacillales</taxon>
        <taxon>Alicyclobacillaceae</taxon>
        <taxon>Alicyclobacillus</taxon>
    </lineage>
</organism>
<dbReference type="EMBL" id="JAUSTP010000011">
    <property type="protein sequence ID" value="MDQ0189839.1"/>
    <property type="molecule type" value="Genomic_DNA"/>
</dbReference>
<evidence type="ECO:0000256" key="1">
    <source>
        <dbReference type="SAM" id="MobiDB-lite"/>
    </source>
</evidence>
<feature type="region of interest" description="Disordered" evidence="1">
    <location>
        <begin position="1"/>
        <end position="55"/>
    </location>
</feature>
<dbReference type="RefSeq" id="WP_274457276.1">
    <property type="nucleotide sequence ID" value="NZ_CP067097.1"/>
</dbReference>
<gene>
    <name evidence="3" type="ORF">J2S03_001686</name>
</gene>
<evidence type="ECO:0000313" key="3">
    <source>
        <dbReference type="EMBL" id="MDQ0189839.1"/>
    </source>
</evidence>